<keyword evidence="9" id="KW-0676">Redox-active center</keyword>
<evidence type="ECO:0000256" key="6">
    <source>
        <dbReference type="ARBA" id="ARBA00023002"/>
    </source>
</evidence>
<protein>
    <recommendedName>
        <fullName evidence="11">Vitamin K epoxide reductase domain-containing protein</fullName>
    </recommendedName>
</protein>
<evidence type="ECO:0000256" key="3">
    <source>
        <dbReference type="ARBA" id="ARBA00022692"/>
    </source>
</evidence>
<dbReference type="EMBL" id="MHCZ01000019">
    <property type="protein sequence ID" value="OGY29844.1"/>
    <property type="molecule type" value="Genomic_DNA"/>
</dbReference>
<dbReference type="Proteomes" id="UP000178068">
    <property type="component" value="Unassembled WGS sequence"/>
</dbReference>
<organism evidence="12 13">
    <name type="scientific">Candidatus Woykebacteria bacterium RIFCSPHIGHO2_12_FULL_45_10</name>
    <dbReference type="NCBI Taxonomy" id="1802603"/>
    <lineage>
        <taxon>Bacteria</taxon>
        <taxon>Candidatus Woykeibacteriota</taxon>
    </lineage>
</organism>
<dbReference type="GO" id="GO:0016020">
    <property type="term" value="C:membrane"/>
    <property type="evidence" value="ECO:0007669"/>
    <property type="project" value="UniProtKB-SubCell"/>
</dbReference>
<dbReference type="Gene3D" id="1.20.1440.130">
    <property type="entry name" value="VKOR domain"/>
    <property type="match status" value="1"/>
</dbReference>
<dbReference type="CDD" id="cd12916">
    <property type="entry name" value="VKOR_1"/>
    <property type="match status" value="1"/>
</dbReference>
<evidence type="ECO:0000259" key="11">
    <source>
        <dbReference type="SMART" id="SM00756"/>
    </source>
</evidence>
<feature type="transmembrane region" description="Helical" evidence="10">
    <location>
        <begin position="67"/>
        <end position="87"/>
    </location>
</feature>
<evidence type="ECO:0000256" key="8">
    <source>
        <dbReference type="ARBA" id="ARBA00023157"/>
    </source>
</evidence>
<evidence type="ECO:0000313" key="12">
    <source>
        <dbReference type="EMBL" id="OGY29844.1"/>
    </source>
</evidence>
<evidence type="ECO:0000256" key="9">
    <source>
        <dbReference type="ARBA" id="ARBA00023284"/>
    </source>
</evidence>
<feature type="transmembrane region" description="Helical" evidence="10">
    <location>
        <begin position="156"/>
        <end position="174"/>
    </location>
</feature>
<keyword evidence="5 10" id="KW-1133">Transmembrane helix</keyword>
<accession>A0A1G1WQ78</accession>
<comment type="caution">
    <text evidence="12">The sequence shown here is derived from an EMBL/GenBank/DDBJ whole genome shotgun (WGS) entry which is preliminary data.</text>
</comment>
<keyword evidence="4" id="KW-0874">Quinone</keyword>
<evidence type="ECO:0000313" key="13">
    <source>
        <dbReference type="Proteomes" id="UP000178068"/>
    </source>
</evidence>
<dbReference type="GO" id="GO:0016491">
    <property type="term" value="F:oxidoreductase activity"/>
    <property type="evidence" value="ECO:0007669"/>
    <property type="project" value="UniProtKB-KW"/>
</dbReference>
<comment type="subcellular location">
    <subcellularLocation>
        <location evidence="1">Membrane</location>
        <topology evidence="1">Multi-pass membrane protein</topology>
    </subcellularLocation>
</comment>
<evidence type="ECO:0000256" key="5">
    <source>
        <dbReference type="ARBA" id="ARBA00022989"/>
    </source>
</evidence>
<gene>
    <name evidence="12" type="ORF">A3F35_02515</name>
</gene>
<dbReference type="AlphaFoldDB" id="A0A1G1WQ78"/>
<dbReference type="SMART" id="SM00756">
    <property type="entry name" value="VKc"/>
    <property type="match status" value="1"/>
</dbReference>
<keyword evidence="8" id="KW-1015">Disulfide bond</keyword>
<feature type="domain" description="Vitamin K epoxide reductase" evidence="11">
    <location>
        <begin position="15"/>
        <end position="146"/>
    </location>
</feature>
<dbReference type="GO" id="GO:0048038">
    <property type="term" value="F:quinone binding"/>
    <property type="evidence" value="ECO:0007669"/>
    <property type="project" value="UniProtKB-KW"/>
</dbReference>
<feature type="transmembrane region" description="Helical" evidence="10">
    <location>
        <begin position="20"/>
        <end position="41"/>
    </location>
</feature>
<dbReference type="Gene3D" id="3.40.30.10">
    <property type="entry name" value="Glutaredoxin"/>
    <property type="match status" value="1"/>
</dbReference>
<dbReference type="Pfam" id="PF00085">
    <property type="entry name" value="Thioredoxin"/>
    <property type="match status" value="1"/>
</dbReference>
<dbReference type="CDD" id="cd02947">
    <property type="entry name" value="TRX_family"/>
    <property type="match status" value="1"/>
</dbReference>
<dbReference type="Pfam" id="PF07884">
    <property type="entry name" value="VKOR"/>
    <property type="match status" value="1"/>
</dbReference>
<dbReference type="InterPro" id="IPR013766">
    <property type="entry name" value="Thioredoxin_domain"/>
</dbReference>
<dbReference type="InterPro" id="IPR036249">
    <property type="entry name" value="Thioredoxin-like_sf"/>
</dbReference>
<feature type="transmembrane region" description="Helical" evidence="10">
    <location>
        <begin position="94"/>
        <end position="113"/>
    </location>
</feature>
<dbReference type="STRING" id="1802603.A3F35_02515"/>
<keyword evidence="3 10" id="KW-0812">Transmembrane</keyword>
<dbReference type="InterPro" id="IPR044698">
    <property type="entry name" value="VKOR/LTO1"/>
</dbReference>
<evidence type="ECO:0000256" key="2">
    <source>
        <dbReference type="ARBA" id="ARBA00006214"/>
    </source>
</evidence>
<dbReference type="InterPro" id="IPR038354">
    <property type="entry name" value="VKOR_sf"/>
</dbReference>
<dbReference type="InterPro" id="IPR012932">
    <property type="entry name" value="VKOR"/>
</dbReference>
<evidence type="ECO:0000256" key="10">
    <source>
        <dbReference type="SAM" id="Phobius"/>
    </source>
</evidence>
<evidence type="ECO:0000256" key="1">
    <source>
        <dbReference type="ARBA" id="ARBA00004141"/>
    </source>
</evidence>
<proteinExistence type="inferred from homology"/>
<keyword evidence="7 10" id="KW-0472">Membrane</keyword>
<evidence type="ECO:0000256" key="4">
    <source>
        <dbReference type="ARBA" id="ARBA00022719"/>
    </source>
</evidence>
<evidence type="ECO:0000256" key="7">
    <source>
        <dbReference type="ARBA" id="ARBA00023136"/>
    </source>
</evidence>
<dbReference type="PANTHER" id="PTHR34573:SF1">
    <property type="entry name" value="VITAMIN K EPOXIDE REDUCTASE DOMAIN-CONTAINING PROTEIN"/>
    <property type="match status" value="1"/>
</dbReference>
<reference evidence="12 13" key="1">
    <citation type="journal article" date="2016" name="Nat. Commun.">
        <title>Thousands of microbial genomes shed light on interconnected biogeochemical processes in an aquifer system.</title>
        <authorList>
            <person name="Anantharaman K."/>
            <person name="Brown C.T."/>
            <person name="Hug L.A."/>
            <person name="Sharon I."/>
            <person name="Castelle C.J."/>
            <person name="Probst A.J."/>
            <person name="Thomas B.C."/>
            <person name="Singh A."/>
            <person name="Wilkins M.J."/>
            <person name="Karaoz U."/>
            <person name="Brodie E.L."/>
            <person name="Williams K.H."/>
            <person name="Hubbard S.S."/>
            <person name="Banfield J.F."/>
        </authorList>
    </citation>
    <scope>NUCLEOTIDE SEQUENCE [LARGE SCALE GENOMIC DNA]</scope>
</reference>
<name>A0A1G1WQ78_9BACT</name>
<sequence length="283" mass="31557">MSQNVDNTQPSKERFNLPRILIILLSIVGFGIMAYLTFIHFTEKSSVCDISEKISCDVVTTSIYSEIFGLPISVLGLGYFGLTFLLSVFQRTKAFYQTIFYLTLFVLIPSYYFTALEAFVIKAFCILCETSKILMLLTLGTSFVAMKQKFGTVVRMAMPIVIAGVVIAGVTYFAQTSVVAKKDYTPFVQALNEKGVVYYKSYTCSNCKKQEQMVGSAYKKLNSVECHPKGPNGNPQLCLERGIEHTPTFLIEKDGAVVKKIEGVQKLEDLAEWAGVPVEKLEE</sequence>
<keyword evidence="6" id="KW-0560">Oxidoreductase</keyword>
<dbReference type="PANTHER" id="PTHR34573">
    <property type="entry name" value="VKC DOMAIN-CONTAINING PROTEIN"/>
    <property type="match status" value="1"/>
</dbReference>
<comment type="similarity">
    <text evidence="2">Belongs to the VKOR family.</text>
</comment>
<dbReference type="SUPFAM" id="SSF52833">
    <property type="entry name" value="Thioredoxin-like"/>
    <property type="match status" value="1"/>
</dbReference>